<feature type="signal peptide" evidence="1">
    <location>
        <begin position="1"/>
        <end position="20"/>
    </location>
</feature>
<feature type="domain" description="Thiol:disulfide interchange protein DsbD N-terminal" evidence="2">
    <location>
        <begin position="34"/>
        <end position="144"/>
    </location>
</feature>
<reference evidence="4" key="1">
    <citation type="journal article" date="2019" name="Int. J. Syst. Evol. Microbiol.">
        <title>The Global Catalogue of Microorganisms (GCM) 10K type strain sequencing project: providing services to taxonomists for standard genome sequencing and annotation.</title>
        <authorList>
            <consortium name="The Broad Institute Genomics Platform"/>
            <consortium name="The Broad Institute Genome Sequencing Center for Infectious Disease"/>
            <person name="Wu L."/>
            <person name="Ma J."/>
        </authorList>
    </citation>
    <scope>NUCLEOTIDE SEQUENCE [LARGE SCALE GENOMIC DNA]</scope>
    <source>
        <strain evidence="4">KCTC 42248</strain>
    </source>
</reference>
<organism evidence="3 4">
    <name type="scientific">Sphingobacterium corticis</name>
    <dbReference type="NCBI Taxonomy" id="1812823"/>
    <lineage>
        <taxon>Bacteria</taxon>
        <taxon>Pseudomonadati</taxon>
        <taxon>Bacteroidota</taxon>
        <taxon>Sphingobacteriia</taxon>
        <taxon>Sphingobacteriales</taxon>
        <taxon>Sphingobacteriaceae</taxon>
        <taxon>Sphingobacterium</taxon>
    </lineage>
</organism>
<gene>
    <name evidence="3" type="ORF">ACFSQ3_01665</name>
</gene>
<accession>A0ABW5NHX0</accession>
<sequence length="149" mass="16334">MKNIVLLISALCMTVCSAKAQIYDPVKWSVAAKKINKTEAVIFVKATIQSGWHIYGLNVPNGGPVSTSFNFLADKTYALNGKVAAPTPAKKFEKDFNMDIPFYANEVVFQQKIKLSGSSATVKGEVSFMACDKNQCLPPDDYQFSIVVK</sequence>
<dbReference type="Proteomes" id="UP001597393">
    <property type="component" value="Unassembled WGS sequence"/>
</dbReference>
<proteinExistence type="predicted"/>
<keyword evidence="4" id="KW-1185">Reference proteome</keyword>
<evidence type="ECO:0000313" key="4">
    <source>
        <dbReference type="Proteomes" id="UP001597393"/>
    </source>
</evidence>
<feature type="chain" id="PRO_5046715832" evidence="1">
    <location>
        <begin position="21"/>
        <end position="149"/>
    </location>
</feature>
<dbReference type="Gene3D" id="2.60.40.1250">
    <property type="entry name" value="Thiol:disulfide interchange protein DsbD, N-terminal domain"/>
    <property type="match status" value="1"/>
</dbReference>
<keyword evidence="1" id="KW-0732">Signal</keyword>
<dbReference type="EMBL" id="JBHUMA010000004">
    <property type="protein sequence ID" value="MFD2597644.1"/>
    <property type="molecule type" value="Genomic_DNA"/>
</dbReference>
<protein>
    <submittedName>
        <fullName evidence="3">Protein-disulfide reductase DsbD domain-containing protein</fullName>
    </submittedName>
</protein>
<comment type="caution">
    <text evidence="3">The sequence shown here is derived from an EMBL/GenBank/DDBJ whole genome shotgun (WGS) entry which is preliminary data.</text>
</comment>
<dbReference type="InterPro" id="IPR028250">
    <property type="entry name" value="DsbDN"/>
</dbReference>
<evidence type="ECO:0000259" key="2">
    <source>
        <dbReference type="Pfam" id="PF11412"/>
    </source>
</evidence>
<evidence type="ECO:0000313" key="3">
    <source>
        <dbReference type="EMBL" id="MFD2597644.1"/>
    </source>
</evidence>
<name>A0ABW5NHX0_9SPHI</name>
<dbReference type="Pfam" id="PF11412">
    <property type="entry name" value="DsbD_N"/>
    <property type="match status" value="1"/>
</dbReference>
<dbReference type="InterPro" id="IPR036929">
    <property type="entry name" value="DsbDN_sf"/>
</dbReference>
<dbReference type="RefSeq" id="WP_380866935.1">
    <property type="nucleotide sequence ID" value="NZ_JBHUMA010000004.1"/>
</dbReference>
<evidence type="ECO:0000256" key="1">
    <source>
        <dbReference type="SAM" id="SignalP"/>
    </source>
</evidence>